<comment type="caution">
    <text evidence="1">The sequence shown here is derived from an EMBL/GenBank/DDBJ whole genome shotgun (WGS) entry which is preliminary data.</text>
</comment>
<sequence>MAQLPQYLAGHRDTYMGIASALAEGKLPQVDGYNLLRPVFRGLTGDPAFVAWLNEQVESLSGGQYHLAESSVRPKSLGMAMNLDLTGPNGTKRLRMGPYNPGFRWDE</sequence>
<keyword evidence="2" id="KW-1185">Reference proteome</keyword>
<dbReference type="RefSeq" id="WP_220197722.1">
    <property type="nucleotide sequence ID" value="NZ_BNJF01000004.1"/>
</dbReference>
<proteinExistence type="predicted"/>
<reference evidence="1" key="1">
    <citation type="submission" date="2020-10" db="EMBL/GenBank/DDBJ databases">
        <title>Taxonomic study of unclassified bacteria belonging to the class Ktedonobacteria.</title>
        <authorList>
            <person name="Yabe S."/>
            <person name="Wang C.M."/>
            <person name="Zheng Y."/>
            <person name="Sakai Y."/>
            <person name="Cavaletti L."/>
            <person name="Monciardini P."/>
            <person name="Donadio S."/>
        </authorList>
    </citation>
    <scope>NUCLEOTIDE SEQUENCE</scope>
    <source>
        <strain evidence="1">SOSP1-1</strain>
    </source>
</reference>
<evidence type="ECO:0000313" key="2">
    <source>
        <dbReference type="Proteomes" id="UP000612362"/>
    </source>
</evidence>
<evidence type="ECO:0000313" key="1">
    <source>
        <dbReference type="EMBL" id="GHO48523.1"/>
    </source>
</evidence>
<protein>
    <submittedName>
        <fullName evidence="1">Uncharacterized protein</fullName>
    </submittedName>
</protein>
<gene>
    <name evidence="1" type="ORF">KSX_66860</name>
</gene>
<dbReference type="Proteomes" id="UP000612362">
    <property type="component" value="Unassembled WGS sequence"/>
</dbReference>
<organism evidence="1 2">
    <name type="scientific">Ktedonospora formicarum</name>
    <dbReference type="NCBI Taxonomy" id="2778364"/>
    <lineage>
        <taxon>Bacteria</taxon>
        <taxon>Bacillati</taxon>
        <taxon>Chloroflexota</taxon>
        <taxon>Ktedonobacteria</taxon>
        <taxon>Ktedonobacterales</taxon>
        <taxon>Ktedonobacteraceae</taxon>
        <taxon>Ktedonospora</taxon>
    </lineage>
</organism>
<dbReference type="AlphaFoldDB" id="A0A8J3MWC8"/>
<accession>A0A8J3MWC8</accession>
<dbReference type="EMBL" id="BNJF01000004">
    <property type="protein sequence ID" value="GHO48523.1"/>
    <property type="molecule type" value="Genomic_DNA"/>
</dbReference>
<name>A0A8J3MWC8_9CHLR</name>